<evidence type="ECO:0000313" key="9">
    <source>
        <dbReference type="EMBL" id="ADC46832.1"/>
    </source>
</evidence>
<dbReference type="Pfam" id="PF04851">
    <property type="entry name" value="ResIII"/>
    <property type="match status" value="1"/>
</dbReference>
<evidence type="ECO:0000256" key="3">
    <source>
        <dbReference type="ARBA" id="ARBA00022763"/>
    </source>
</evidence>
<dbReference type="GO" id="GO:0006281">
    <property type="term" value="P:DNA repair"/>
    <property type="evidence" value="ECO:0007669"/>
    <property type="project" value="UniProtKB-KW"/>
</dbReference>
<gene>
    <name evidence="9" type="ordered locus">mru_0981</name>
</gene>
<dbReference type="STRING" id="634498.mru_0981"/>
<dbReference type="InterPro" id="IPR014013">
    <property type="entry name" value="Helic_SF1/SF2_ATP-bd_DinG/Rad3"/>
</dbReference>
<evidence type="ECO:0000256" key="7">
    <source>
        <dbReference type="SAM" id="MobiDB-lite"/>
    </source>
</evidence>
<dbReference type="SUPFAM" id="SSF52540">
    <property type="entry name" value="P-loop containing nucleoside triphosphate hydrolases"/>
    <property type="match status" value="1"/>
</dbReference>
<dbReference type="GO" id="GO:0003678">
    <property type="term" value="F:DNA helicase activity"/>
    <property type="evidence" value="ECO:0007669"/>
    <property type="project" value="InterPro"/>
</dbReference>
<sequence length="1124" mass="133398">MSRKSKEKYEWDYSTYSKVDPKVRSYFPFAKARPQQLETISEIHEAIEKGYKYIVLEAGTGTGKSAIAATLAMCYGDAYILTMTKQLQRQYTKDFEDYDFALVKGRSNFDCLKYMEEAIEESCDMGRCVLEGHKCSYKVNQFNLYKKDPGECCPYFHQRAIALNSDIVITNYSYLFAELNFNNDFKAKRLLICDEAHNLESKIMDLISLEFTRRQLKDEVGINLSKETLKDLDEKGYTSWLQFIKRVCERYGDKSKETKKALGKRKSLTLHRRSENLKRRLEDFKRFSNYIAIDPDNWIMDYDPHSQKLSFKPIRIDKYASEVLLKHADVCIFMSGTILNHHQFAKWLGIEEDEIYPIRRKSPFDIRRNPIRTYSGFDMTYRNLGSSAKRSVPVIREILERHNGEKGIIHTVSYQCKEFLKKELNNPRLLDHETKDREKVLEKFKKSDEPLVLISPSMNEGVDLPGDLCRFQIIYKIPYPNISDKQTNIRRKKEKIWYDYQTAINLVQTYGRGMRSEDDYCTTYFIDSRIKSYLKRDSIRNNLIPDFFKEAVDVEAAEIEKNPIRKASDASAIAKYEGSEFSDGSDNDKNLKIDDSTSKSQKDSKNTFKKSDVRTKYALMKKGKDLARTNKKEAIAFYKSLLMHKCFKNDYYPYRKLVVLYDKTKDYKNELGLIKFFFNRGIHCPRLYYFWFLNKLLKLSERGLITKEEIKELEKEYMSKGFKNKSVQSSSMIIADRIEHYYGDTYVLSEHKFNNKLKSKEIIEEGKYFERTGNYQKAIDLYSEAIFDRHFNNYSFYQRICFSLEELEDYERELEYINSYFDNDSIKKSETSEKWFNKRLDKVNGLLELKNNEKNISSEVKSSDEDSILNPSNIDLMEYDDSLSLEDNIQRKMELKEHAMELRRNKNYSELISFLNALTKNSYFENDYYPFRHLCSIYEQIKHYSSMKDSIKDMLYADVYLTDYQLVWLKSKREIVDAQIGLDDVLFNQWIDHYKSHGARNKSKANSPVPLADRLIKKDENYNVSTSEEFDFTQKKYELTEKGRSLERKGRYEEAAEFYMDIIKEKKYHHYDFYKRLCFSLDEIPDYERELKAIKLYYTCPPIFTDDTSDRWFEKRLEKVNSKI</sequence>
<dbReference type="InterPro" id="IPR027417">
    <property type="entry name" value="P-loop_NTPase"/>
</dbReference>
<dbReference type="AlphaFoldDB" id="D3E2S1"/>
<dbReference type="PROSITE" id="PS51193">
    <property type="entry name" value="HELICASE_ATP_BIND_2"/>
    <property type="match status" value="1"/>
</dbReference>
<proteinExistence type="predicted"/>
<dbReference type="InterPro" id="IPR006554">
    <property type="entry name" value="Helicase-like_DEXD_c2"/>
</dbReference>
<dbReference type="SMART" id="SM00488">
    <property type="entry name" value="DEXDc2"/>
    <property type="match status" value="1"/>
</dbReference>
<accession>D3E2S1</accession>
<dbReference type="GO" id="GO:0005524">
    <property type="term" value="F:ATP binding"/>
    <property type="evidence" value="ECO:0007669"/>
    <property type="project" value="UniProtKB-KW"/>
</dbReference>
<dbReference type="PANTHER" id="PTHR11472:SF34">
    <property type="entry name" value="REGULATOR OF TELOMERE ELONGATION HELICASE 1"/>
    <property type="match status" value="1"/>
</dbReference>
<dbReference type="PATRIC" id="fig|634498.28.peg.980"/>
<keyword evidence="9" id="KW-0347">Helicase</keyword>
<keyword evidence="2" id="KW-0547">Nucleotide-binding</keyword>
<keyword evidence="5" id="KW-0067">ATP-binding</keyword>
<dbReference type="Proteomes" id="UP000008680">
    <property type="component" value="Chromosome"/>
</dbReference>
<dbReference type="HOGENOM" id="CLU_279868_0_0_2"/>
<dbReference type="InterPro" id="IPR011990">
    <property type="entry name" value="TPR-like_helical_dom_sf"/>
</dbReference>
<dbReference type="EMBL" id="CP001719">
    <property type="protein sequence ID" value="ADC46832.1"/>
    <property type="molecule type" value="Genomic_DNA"/>
</dbReference>
<dbReference type="InterPro" id="IPR045028">
    <property type="entry name" value="DinG/Rad3-like"/>
</dbReference>
<keyword evidence="1" id="KW-0004">4Fe-4S</keyword>
<feature type="domain" description="Helicase ATP-binding" evidence="8">
    <location>
        <begin position="22"/>
        <end position="267"/>
    </location>
</feature>
<dbReference type="SMART" id="SM00491">
    <property type="entry name" value="HELICc2"/>
    <property type="match status" value="1"/>
</dbReference>
<organism evidence="9 10">
    <name type="scientific">Methanobrevibacter ruminantium (strain ATCC 35063 / DSM 1093 / JCM 13430 / OCM 146 / M1)</name>
    <name type="common">Methanobacterium ruminantium</name>
    <dbReference type="NCBI Taxonomy" id="634498"/>
    <lineage>
        <taxon>Archaea</taxon>
        <taxon>Methanobacteriati</taxon>
        <taxon>Methanobacteriota</taxon>
        <taxon>Methanomada group</taxon>
        <taxon>Methanobacteria</taxon>
        <taxon>Methanobacteriales</taxon>
        <taxon>Methanobacteriaceae</taxon>
        <taxon>Methanobrevibacter</taxon>
    </lineage>
</organism>
<evidence type="ECO:0000256" key="5">
    <source>
        <dbReference type="ARBA" id="ARBA00022840"/>
    </source>
</evidence>
<dbReference type="KEGG" id="mru:mru_0981"/>
<dbReference type="InterPro" id="IPR006935">
    <property type="entry name" value="Helicase/UvrB_N"/>
</dbReference>
<dbReference type="OrthoDB" id="76985at2157"/>
<evidence type="ECO:0000256" key="4">
    <source>
        <dbReference type="ARBA" id="ARBA00022801"/>
    </source>
</evidence>
<evidence type="ECO:0000313" key="10">
    <source>
        <dbReference type="Proteomes" id="UP000008680"/>
    </source>
</evidence>
<keyword evidence="1" id="KW-0479">Metal-binding</keyword>
<dbReference type="eggNOG" id="arCOG03038">
    <property type="taxonomic scope" value="Archaea"/>
</dbReference>
<evidence type="ECO:0000256" key="1">
    <source>
        <dbReference type="ARBA" id="ARBA00022485"/>
    </source>
</evidence>
<keyword evidence="6" id="KW-0234">DNA repair</keyword>
<dbReference type="InterPro" id="IPR014001">
    <property type="entry name" value="Helicase_ATP-bd"/>
</dbReference>
<feature type="compositionally biased region" description="Basic and acidic residues" evidence="7">
    <location>
        <begin position="586"/>
        <end position="608"/>
    </location>
</feature>
<name>D3E2S1_METRM</name>
<feature type="region of interest" description="Disordered" evidence="7">
    <location>
        <begin position="579"/>
        <end position="608"/>
    </location>
</feature>
<evidence type="ECO:0000256" key="2">
    <source>
        <dbReference type="ARBA" id="ARBA00022741"/>
    </source>
</evidence>
<dbReference type="RefSeq" id="WP_012955783.1">
    <property type="nucleotide sequence ID" value="NC_013790.1"/>
</dbReference>
<keyword evidence="10" id="KW-1185">Reference proteome</keyword>
<dbReference type="GeneID" id="8770633"/>
<reference evidence="9 10" key="1">
    <citation type="journal article" date="2010" name="PLoS ONE">
        <title>The genome sequence of the rumen methanogen Methanobrevibacter ruminantium reveals new possibilities for controlling ruminant methane emissions.</title>
        <authorList>
            <person name="Leahy S.C."/>
            <person name="Kelly W.J."/>
            <person name="Altermann E."/>
            <person name="Ronimus R.S."/>
            <person name="Yeoman C.J."/>
            <person name="Pacheco D.M."/>
            <person name="Li D."/>
            <person name="Kong Z."/>
            <person name="McTavish S."/>
            <person name="Sang C."/>
            <person name="Lambie S.C."/>
            <person name="Janssen P.H."/>
            <person name="Dey D."/>
            <person name="Attwood G.T."/>
        </authorList>
    </citation>
    <scope>NUCLEOTIDE SEQUENCE [LARGE SCALE GENOMIC DNA]</scope>
    <source>
        <strain evidence="10">ATCC 35063 / DSM 1093 / JCM 13430 / OCM 146 / M1</strain>
    </source>
</reference>
<keyword evidence="1" id="KW-0411">Iron-sulfur</keyword>
<dbReference type="GO" id="GO:0016818">
    <property type="term" value="F:hydrolase activity, acting on acid anhydrides, in phosphorus-containing anhydrides"/>
    <property type="evidence" value="ECO:0007669"/>
    <property type="project" value="InterPro"/>
</dbReference>
<dbReference type="Gene3D" id="3.40.50.300">
    <property type="entry name" value="P-loop containing nucleotide triphosphate hydrolases"/>
    <property type="match status" value="2"/>
</dbReference>
<evidence type="ECO:0000256" key="6">
    <source>
        <dbReference type="ARBA" id="ARBA00023204"/>
    </source>
</evidence>
<dbReference type="eggNOG" id="arCOG00770">
    <property type="taxonomic scope" value="Archaea"/>
</dbReference>
<keyword evidence="4" id="KW-0378">Hydrolase</keyword>
<dbReference type="SUPFAM" id="SSF48452">
    <property type="entry name" value="TPR-like"/>
    <property type="match status" value="1"/>
</dbReference>
<evidence type="ECO:0000259" key="8">
    <source>
        <dbReference type="PROSITE" id="PS51193"/>
    </source>
</evidence>
<dbReference type="SMART" id="SM00487">
    <property type="entry name" value="DEXDc"/>
    <property type="match status" value="1"/>
</dbReference>
<dbReference type="GO" id="GO:0046872">
    <property type="term" value="F:metal ion binding"/>
    <property type="evidence" value="ECO:0007669"/>
    <property type="project" value="UniProtKB-KW"/>
</dbReference>
<dbReference type="Pfam" id="PF13307">
    <property type="entry name" value="Helicase_C_2"/>
    <property type="match status" value="1"/>
</dbReference>
<dbReference type="GO" id="GO:0051539">
    <property type="term" value="F:4 iron, 4 sulfur cluster binding"/>
    <property type="evidence" value="ECO:0007669"/>
    <property type="project" value="UniProtKB-KW"/>
</dbReference>
<keyword evidence="1" id="KW-0408">Iron</keyword>
<dbReference type="PANTHER" id="PTHR11472">
    <property type="entry name" value="DNA REPAIR DEAD HELICASE RAD3/XP-D SUBFAMILY MEMBER"/>
    <property type="match status" value="1"/>
</dbReference>
<protein>
    <submittedName>
        <fullName evidence="9">Rad3-related DNA helicase</fullName>
    </submittedName>
</protein>
<dbReference type="GO" id="GO:0003677">
    <property type="term" value="F:DNA binding"/>
    <property type="evidence" value="ECO:0007669"/>
    <property type="project" value="UniProtKB-KW"/>
</dbReference>
<dbReference type="InterPro" id="IPR006555">
    <property type="entry name" value="ATP-dep_Helicase_C"/>
</dbReference>
<keyword evidence="3" id="KW-0227">DNA damage</keyword>